<evidence type="ECO:0000313" key="2">
    <source>
        <dbReference type="EMBL" id="KAA6358527.1"/>
    </source>
</evidence>
<evidence type="ECO:0000313" key="3">
    <source>
        <dbReference type="Proteomes" id="UP000324800"/>
    </source>
</evidence>
<accession>A0A5J4TJT7</accession>
<reference evidence="2 3" key="1">
    <citation type="submission" date="2019-03" db="EMBL/GenBank/DDBJ databases">
        <title>Single cell metagenomics reveals metabolic interactions within the superorganism composed of flagellate Streblomastix strix and complex community of Bacteroidetes bacteria on its surface.</title>
        <authorList>
            <person name="Treitli S.C."/>
            <person name="Kolisko M."/>
            <person name="Husnik F."/>
            <person name="Keeling P."/>
            <person name="Hampl V."/>
        </authorList>
    </citation>
    <scope>NUCLEOTIDE SEQUENCE [LARGE SCALE GENOMIC DNA]</scope>
    <source>
        <strain evidence="2">ST1C</strain>
    </source>
</reference>
<organism evidence="2 3">
    <name type="scientific">Streblomastix strix</name>
    <dbReference type="NCBI Taxonomy" id="222440"/>
    <lineage>
        <taxon>Eukaryota</taxon>
        <taxon>Metamonada</taxon>
        <taxon>Preaxostyla</taxon>
        <taxon>Oxymonadida</taxon>
        <taxon>Streblomastigidae</taxon>
        <taxon>Streblomastix</taxon>
    </lineage>
</organism>
<proteinExistence type="predicted"/>
<feature type="transmembrane region" description="Helical" evidence="1">
    <location>
        <begin position="64"/>
        <end position="82"/>
    </location>
</feature>
<dbReference type="AlphaFoldDB" id="A0A5J4TJT7"/>
<keyword evidence="1" id="KW-0472">Membrane</keyword>
<feature type="transmembrane region" description="Helical" evidence="1">
    <location>
        <begin position="32"/>
        <end position="52"/>
    </location>
</feature>
<keyword evidence="1" id="KW-0812">Transmembrane</keyword>
<protein>
    <submittedName>
        <fullName evidence="2">Uncharacterized protein</fullName>
    </submittedName>
</protein>
<keyword evidence="1" id="KW-1133">Transmembrane helix</keyword>
<evidence type="ECO:0000256" key="1">
    <source>
        <dbReference type="SAM" id="Phobius"/>
    </source>
</evidence>
<dbReference type="EMBL" id="SNRW01029724">
    <property type="protein sequence ID" value="KAA6358527.1"/>
    <property type="molecule type" value="Genomic_DNA"/>
</dbReference>
<sequence length="125" mass="13874">MGLTSLKNDVLSDEILNINPIGTHFASSSARLLIQSLFFHLFAGLCVLTFLPSEGNAVAKGGRGQLALLKVVFLNLIFHFGLCHPPCIRRADLFIALIKHLRNERIYIYGFWPRSNPPLRGKSTG</sequence>
<dbReference type="Proteomes" id="UP000324800">
    <property type="component" value="Unassembled WGS sequence"/>
</dbReference>
<gene>
    <name evidence="2" type="ORF">EZS28_045945</name>
</gene>
<name>A0A5J4TJT7_9EUKA</name>
<comment type="caution">
    <text evidence="2">The sequence shown here is derived from an EMBL/GenBank/DDBJ whole genome shotgun (WGS) entry which is preliminary data.</text>
</comment>